<dbReference type="PATRIC" id="fig|931276.5.peg.218"/>
<dbReference type="AlphaFoldDB" id="M1MGG7"/>
<evidence type="ECO:0008006" key="10">
    <source>
        <dbReference type="Google" id="ProtNLM"/>
    </source>
</evidence>
<evidence type="ECO:0000256" key="2">
    <source>
        <dbReference type="ARBA" id="ARBA00022475"/>
    </source>
</evidence>
<feature type="transmembrane region" description="Helical" evidence="7">
    <location>
        <begin position="766"/>
        <end position="783"/>
    </location>
</feature>
<name>M1MGG7_9CLOT</name>
<dbReference type="Gene3D" id="3.40.1710.10">
    <property type="entry name" value="abc type-2 transporter like domain"/>
    <property type="match status" value="1"/>
</dbReference>
<dbReference type="eggNOG" id="COG1511">
    <property type="taxonomic scope" value="Bacteria"/>
</dbReference>
<evidence type="ECO:0000256" key="7">
    <source>
        <dbReference type="SAM" id="Phobius"/>
    </source>
</evidence>
<gene>
    <name evidence="8" type="ORF">Cspa_c02430</name>
</gene>
<keyword evidence="2" id="KW-1003">Cell membrane</keyword>
<dbReference type="PANTHER" id="PTHR30294:SF29">
    <property type="entry name" value="MULTIDRUG ABC TRANSPORTER PERMEASE YBHS-RELATED"/>
    <property type="match status" value="1"/>
</dbReference>
<dbReference type="InterPro" id="IPR051449">
    <property type="entry name" value="ABC-2_transporter_component"/>
</dbReference>
<evidence type="ECO:0000256" key="6">
    <source>
        <dbReference type="SAM" id="MobiDB-lite"/>
    </source>
</evidence>
<comment type="subcellular location">
    <subcellularLocation>
        <location evidence="1">Cell membrane</location>
        <topology evidence="1">Multi-pass membrane protein</topology>
    </subcellularLocation>
</comment>
<feature type="region of interest" description="Disordered" evidence="6">
    <location>
        <begin position="689"/>
        <end position="708"/>
    </location>
</feature>
<evidence type="ECO:0000256" key="3">
    <source>
        <dbReference type="ARBA" id="ARBA00022692"/>
    </source>
</evidence>
<evidence type="ECO:0000256" key="1">
    <source>
        <dbReference type="ARBA" id="ARBA00004651"/>
    </source>
</evidence>
<keyword evidence="3 7" id="KW-0812">Transmembrane</keyword>
<dbReference type="STRING" id="36745.CLSAP_02400"/>
<proteinExistence type="predicted"/>
<accession>M1MGG7</accession>
<protein>
    <recommendedName>
        <fullName evidence="10">Type VII secretion protein EsaA</fullName>
    </recommendedName>
</protein>
<evidence type="ECO:0000256" key="5">
    <source>
        <dbReference type="ARBA" id="ARBA00023136"/>
    </source>
</evidence>
<sequence length="791" mass="89304">MKGKLKPVLLIAGVIILTSVSSFLLGKQVEEKKTLLGKQVQNEESTQIAVVNQDMGTNYKDKSVNYASDLIKSLDNDFVLTNRDAGKSGLEDGKYGAMVIIPGNFSQNITTINEVTPSKVEVYYETNDKLSEENKLKVTAKVSSFEKKLNSKLSYMYLSSVFNELHQGQDYVSDILKNDNTDLDAINSINDADILETINLTQLESQNIDIKDLDLNKNFEENKKIINEIDEKYRDRLLEQEQQFNGVKNELLKVTGNSSVGIKSFRSKIQNMTPEELRRALSKRHNYNYGVLSRNNDVNVSEVNEFIEDFTKKDGYIDDLVNKYNQNVLAQVDEKGKNAIGKANENLDKVKETTDFSKDTLENSTIKQLKSLRSNIVLGNDPKLQSLNEEYLLYGEMVKELRKSNPGEFDRVYNNVVAENKINYSNILKDPAAERSPGNTFANWNDLKTYITNIPVEQKDSFVLDRSSKYKNSNVNALSLNGNVKTIDDVIGQVNSVNDKLKECSTSTNNLQKDSDYKYISNLFTEDTKKTLDEKLKLNESLVDEIKDDLTGKNKKSLISTMQANNTKNVESVKDKVEAVVEKTVADDGPIDVNQVLKIFDENYVSRFDDLIKKVENLTKTPKRLSKDKEISELWDKYNKANEDLNKAVTKQLDDYGKAVETSHDEAEKHVTTMQEDLNKGIQASQSKLSGALQDAKETKESTANSNKEKLNSLAHVLSNSRVGTVENTDMYNFMINPVSTIKTENLLGKVSEPAKTSNYDKDIEIFIFVILSISTILIGLSVRKRKKNIL</sequence>
<dbReference type="OrthoDB" id="1936581at2"/>
<evidence type="ECO:0000313" key="8">
    <source>
        <dbReference type="EMBL" id="AGF54061.1"/>
    </source>
</evidence>
<evidence type="ECO:0000256" key="4">
    <source>
        <dbReference type="ARBA" id="ARBA00022989"/>
    </source>
</evidence>
<organism evidence="8 9">
    <name type="scientific">Clostridium saccharoperbutylacetonicum N1-4(HMT)</name>
    <dbReference type="NCBI Taxonomy" id="931276"/>
    <lineage>
        <taxon>Bacteria</taxon>
        <taxon>Bacillati</taxon>
        <taxon>Bacillota</taxon>
        <taxon>Clostridia</taxon>
        <taxon>Eubacteriales</taxon>
        <taxon>Clostridiaceae</taxon>
        <taxon>Clostridium</taxon>
    </lineage>
</organism>
<reference evidence="8 9" key="1">
    <citation type="submission" date="2013-02" db="EMBL/GenBank/DDBJ databases">
        <title>Genome sequence of Clostridium saccharoperbutylacetonicum N1-4(HMT).</title>
        <authorList>
            <person name="Poehlein A."/>
            <person name="Daniel R."/>
        </authorList>
    </citation>
    <scope>NUCLEOTIDE SEQUENCE [LARGE SCALE GENOMIC DNA]</scope>
    <source>
        <strain evidence="9">N1-4(HMT)</strain>
    </source>
</reference>
<dbReference type="HOGENOM" id="CLU_374172_0_0_9"/>
<feature type="compositionally biased region" description="Basic and acidic residues" evidence="6">
    <location>
        <begin position="695"/>
        <end position="708"/>
    </location>
</feature>
<dbReference type="PANTHER" id="PTHR30294">
    <property type="entry name" value="MEMBRANE COMPONENT OF ABC TRANSPORTER YHHJ-RELATED"/>
    <property type="match status" value="1"/>
</dbReference>
<keyword evidence="5 7" id="KW-0472">Membrane</keyword>
<keyword evidence="4 7" id="KW-1133">Transmembrane helix</keyword>
<keyword evidence="9" id="KW-1185">Reference proteome</keyword>
<dbReference type="KEGG" id="csr:Cspa_c02430"/>
<dbReference type="RefSeq" id="WP_015390387.1">
    <property type="nucleotide sequence ID" value="NC_020291.1"/>
</dbReference>
<dbReference type="GO" id="GO:0005886">
    <property type="term" value="C:plasma membrane"/>
    <property type="evidence" value="ECO:0007669"/>
    <property type="project" value="UniProtKB-SubCell"/>
</dbReference>
<evidence type="ECO:0000313" key="9">
    <source>
        <dbReference type="Proteomes" id="UP000011728"/>
    </source>
</evidence>
<dbReference type="EMBL" id="CP004121">
    <property type="protein sequence ID" value="AGF54061.1"/>
    <property type="molecule type" value="Genomic_DNA"/>
</dbReference>
<dbReference type="Proteomes" id="UP000011728">
    <property type="component" value="Chromosome"/>
</dbReference>